<dbReference type="Pfam" id="PF04784">
    <property type="entry name" value="DUF547"/>
    <property type="match status" value="1"/>
</dbReference>
<evidence type="ECO:0000313" key="4">
    <source>
        <dbReference type="Proteomes" id="UP001595776"/>
    </source>
</evidence>
<evidence type="ECO:0000256" key="1">
    <source>
        <dbReference type="SAM" id="MobiDB-lite"/>
    </source>
</evidence>
<feature type="domain" description="DUF547" evidence="2">
    <location>
        <begin position="107"/>
        <end position="217"/>
    </location>
</feature>
<comment type="caution">
    <text evidence="3">The sequence shown here is derived from an EMBL/GenBank/DDBJ whole genome shotgun (WGS) entry which is preliminary data.</text>
</comment>
<organism evidence="3 4">
    <name type="scientific">Kordiimonas lipolytica</name>
    <dbReference type="NCBI Taxonomy" id="1662421"/>
    <lineage>
        <taxon>Bacteria</taxon>
        <taxon>Pseudomonadati</taxon>
        <taxon>Pseudomonadota</taxon>
        <taxon>Alphaproteobacteria</taxon>
        <taxon>Kordiimonadales</taxon>
        <taxon>Kordiimonadaceae</taxon>
        <taxon>Kordiimonas</taxon>
    </lineage>
</organism>
<gene>
    <name evidence="3" type="ORF">ACFO5Q_00910</name>
</gene>
<name>A0ABV8U5D3_9PROT</name>
<reference evidence="4" key="1">
    <citation type="journal article" date="2019" name="Int. J. Syst. Evol. Microbiol.">
        <title>The Global Catalogue of Microorganisms (GCM) 10K type strain sequencing project: providing services to taxonomists for standard genome sequencing and annotation.</title>
        <authorList>
            <consortium name="The Broad Institute Genomics Platform"/>
            <consortium name="The Broad Institute Genome Sequencing Center for Infectious Disease"/>
            <person name="Wu L."/>
            <person name="Ma J."/>
        </authorList>
    </citation>
    <scope>NUCLEOTIDE SEQUENCE [LARGE SCALE GENOMIC DNA]</scope>
    <source>
        <strain evidence="4">CGMCC 1.15304</strain>
    </source>
</reference>
<evidence type="ECO:0000313" key="3">
    <source>
        <dbReference type="EMBL" id="MFC4346402.1"/>
    </source>
</evidence>
<protein>
    <submittedName>
        <fullName evidence="3">DUF547 domain-containing protein</fullName>
    </submittedName>
</protein>
<dbReference type="EMBL" id="JBHSCR010000001">
    <property type="protein sequence ID" value="MFC4346402.1"/>
    <property type="molecule type" value="Genomic_DNA"/>
</dbReference>
<sequence length="385" mass="42880">MPAIAADETHVPTPFRGDDPASILSIRYDDLSQVLEAVVLEAGRSDRSRGSRAQPAAASHIIRASNSHYSLEGNRVMFSAFEEDRNLAVLIAIRKSLEAVPDTLPLKMLSRDEQLAYWLNLYNVTVIEQIATIYPETRLKRHYSGSRSIWDQKILKVAGVPLSLNDIHHKILVPKYRNPLVMYGLFQGFAGGPNIRPEAFEGPRVMAQLTDNAEEFVNSNRGMHRRDRLMKVSHLYEVNRDLFPNWDADLRRHLRRYADDVYQERVKSASRFAPSITNYGIADIYNGYKGRGTSVSTNPAALLGAIRSAGDDGTSAEGHFGPTSYVANDGAVFAAGVTPYLQGQSQYGGRFPIHVVEYLKTIEERRRSGKEGEVSVEEIGSSSPE</sequence>
<dbReference type="RefSeq" id="WP_197421228.1">
    <property type="nucleotide sequence ID" value="NZ_JBHSCR010000001.1"/>
</dbReference>
<proteinExistence type="predicted"/>
<dbReference type="InterPro" id="IPR006869">
    <property type="entry name" value="DUF547"/>
</dbReference>
<evidence type="ECO:0000259" key="2">
    <source>
        <dbReference type="Pfam" id="PF04784"/>
    </source>
</evidence>
<keyword evidence="4" id="KW-1185">Reference proteome</keyword>
<accession>A0ABV8U5D3</accession>
<feature type="region of interest" description="Disordered" evidence="1">
    <location>
        <begin position="366"/>
        <end position="385"/>
    </location>
</feature>
<dbReference type="Proteomes" id="UP001595776">
    <property type="component" value="Unassembled WGS sequence"/>
</dbReference>